<sequence length="149" mass="17082">MVETPTGNRQKDWGGIVIREHVLDFLLTMNHSEEADNPVPKTVSSLVVHIIDTHVDHLQDVVTQLEIELDSVELEMGRGGFTLKKQMLDNRKFPKMHLDLQRLLQVIAHGEQVFPRVKAYCSSKERFSSSDINALEDLIGRLRRLKENV</sequence>
<protein>
    <submittedName>
        <fullName evidence="1">Uncharacterized protein</fullName>
    </submittedName>
</protein>
<dbReference type="Gene3D" id="1.20.58.340">
    <property type="entry name" value="Magnesium transport protein CorA, transmembrane region"/>
    <property type="match status" value="1"/>
</dbReference>
<dbReference type="AlphaFoldDB" id="A0AAV3PDN1"/>
<comment type="caution">
    <text evidence="1">The sequence shown here is derived from an EMBL/GenBank/DDBJ whole genome shotgun (WGS) entry which is preliminary data.</text>
</comment>
<dbReference type="Proteomes" id="UP001454036">
    <property type="component" value="Unassembled WGS sequence"/>
</dbReference>
<accession>A0AAV3PDN1</accession>
<name>A0AAV3PDN1_LITER</name>
<proteinExistence type="predicted"/>
<evidence type="ECO:0000313" key="1">
    <source>
        <dbReference type="EMBL" id="GAA0149739.1"/>
    </source>
</evidence>
<dbReference type="InterPro" id="IPR045861">
    <property type="entry name" value="CorA_cytoplasmic_dom"/>
</dbReference>
<reference evidence="1 2" key="1">
    <citation type="submission" date="2024-01" db="EMBL/GenBank/DDBJ databases">
        <title>The complete chloroplast genome sequence of Lithospermum erythrorhizon: insights into the phylogenetic relationship among Boraginaceae species and the maternal lineages of purple gromwells.</title>
        <authorList>
            <person name="Okada T."/>
            <person name="Watanabe K."/>
        </authorList>
    </citation>
    <scope>NUCLEOTIDE SEQUENCE [LARGE SCALE GENOMIC DNA]</scope>
</reference>
<organism evidence="1 2">
    <name type="scientific">Lithospermum erythrorhizon</name>
    <name type="common">Purple gromwell</name>
    <name type="synonym">Lithospermum officinale var. erythrorhizon</name>
    <dbReference type="NCBI Taxonomy" id="34254"/>
    <lineage>
        <taxon>Eukaryota</taxon>
        <taxon>Viridiplantae</taxon>
        <taxon>Streptophyta</taxon>
        <taxon>Embryophyta</taxon>
        <taxon>Tracheophyta</taxon>
        <taxon>Spermatophyta</taxon>
        <taxon>Magnoliopsida</taxon>
        <taxon>eudicotyledons</taxon>
        <taxon>Gunneridae</taxon>
        <taxon>Pentapetalae</taxon>
        <taxon>asterids</taxon>
        <taxon>lamiids</taxon>
        <taxon>Boraginales</taxon>
        <taxon>Boraginaceae</taxon>
        <taxon>Boraginoideae</taxon>
        <taxon>Lithospermeae</taxon>
        <taxon>Lithospermum</taxon>
    </lineage>
</organism>
<dbReference type="PANTHER" id="PTHR47468:SF1">
    <property type="entry name" value="OS08G0130000 PROTEIN"/>
    <property type="match status" value="1"/>
</dbReference>
<dbReference type="SUPFAM" id="SSF143865">
    <property type="entry name" value="CorA soluble domain-like"/>
    <property type="match status" value="1"/>
</dbReference>
<keyword evidence="2" id="KW-1185">Reference proteome</keyword>
<dbReference type="PANTHER" id="PTHR47468">
    <property type="entry name" value="OS08G0130000 PROTEIN"/>
    <property type="match status" value="1"/>
</dbReference>
<evidence type="ECO:0000313" key="2">
    <source>
        <dbReference type="Proteomes" id="UP001454036"/>
    </source>
</evidence>
<dbReference type="EMBL" id="BAABME010032505">
    <property type="protein sequence ID" value="GAA0149739.1"/>
    <property type="molecule type" value="Genomic_DNA"/>
</dbReference>
<gene>
    <name evidence="1" type="ORF">LIER_43072</name>
</gene>